<evidence type="ECO:0000256" key="3">
    <source>
        <dbReference type="HAMAP-Rule" id="MF_00187"/>
    </source>
</evidence>
<dbReference type="NCBIfam" id="NF001943">
    <property type="entry name" value="PRK00724.1-2"/>
    <property type="match status" value="1"/>
</dbReference>
<feature type="active site" description="Cysteine persulfide intermediate" evidence="3">
    <location>
        <position position="101"/>
    </location>
</feature>
<keyword evidence="2 3" id="KW-0501">Molybdenum cofactor biosynthesis</keyword>
<dbReference type="PIRSF" id="PIRSF015626">
    <property type="entry name" value="FdhD"/>
    <property type="match status" value="1"/>
</dbReference>
<gene>
    <name evidence="3 4" type="primary">fdhD</name>
    <name evidence="4" type="ORF">OKA04_22380</name>
</gene>
<comment type="similarity">
    <text evidence="3">Belongs to the FdhD family.</text>
</comment>
<dbReference type="PANTHER" id="PTHR30592:SF1">
    <property type="entry name" value="SULFUR CARRIER PROTEIN FDHD"/>
    <property type="match status" value="1"/>
</dbReference>
<comment type="function">
    <text evidence="3">Required for formate dehydrogenase (FDH) activity. Acts as a sulfur carrier protein that transfers sulfur from IscS to the molybdenum cofactor prior to its insertion into FDH.</text>
</comment>
<name>A0ABT3FWX2_9BACT</name>
<dbReference type="InterPro" id="IPR016193">
    <property type="entry name" value="Cytidine_deaminase-like"/>
</dbReference>
<accession>A0ABT3FWX2</accession>
<organism evidence="4 5">
    <name type="scientific">Luteolibacter flavescens</name>
    <dbReference type="NCBI Taxonomy" id="1859460"/>
    <lineage>
        <taxon>Bacteria</taxon>
        <taxon>Pseudomonadati</taxon>
        <taxon>Verrucomicrobiota</taxon>
        <taxon>Verrucomicrobiia</taxon>
        <taxon>Verrucomicrobiales</taxon>
        <taxon>Verrucomicrobiaceae</taxon>
        <taxon>Luteolibacter</taxon>
    </lineage>
</organism>
<evidence type="ECO:0000256" key="2">
    <source>
        <dbReference type="ARBA" id="ARBA00023150"/>
    </source>
</evidence>
<keyword evidence="5" id="KW-1185">Reference proteome</keyword>
<dbReference type="EMBL" id="JAPDDS010000018">
    <property type="protein sequence ID" value="MCW1887500.1"/>
    <property type="molecule type" value="Genomic_DNA"/>
</dbReference>
<evidence type="ECO:0000313" key="4">
    <source>
        <dbReference type="EMBL" id="MCW1887500.1"/>
    </source>
</evidence>
<sequence length="255" mass="27272">MDKHVMATDAEGAEVPDQVVIEEPLQIVIDGHPVAVTMRTPGHDADLALGFLLTEGVIRSREDVRKIDTDSRDNHALVFLADSAEVDLQKLTRHVFSASSCGVCGKATIEAVTTQRPPLPESMLFSPEVLLAAPEKLREAQSVFARTGGLHAAGIFAADGNPQVIREDIGRHNAVDKVLGHAVEAGWNLSQSFLLVSGRVSFEIMQKALAGGIPLVAALSAPSSLAVDFAERSNQALVAFLRPPKFRVFAGKLAR</sequence>
<protein>
    <recommendedName>
        <fullName evidence="3">Sulfur carrier protein FdhD</fullName>
    </recommendedName>
</protein>
<comment type="caution">
    <text evidence="4">The sequence shown here is derived from an EMBL/GenBank/DDBJ whole genome shotgun (WGS) entry which is preliminary data.</text>
</comment>
<dbReference type="Gene3D" id="3.10.20.10">
    <property type="match status" value="1"/>
</dbReference>
<evidence type="ECO:0000313" key="5">
    <source>
        <dbReference type="Proteomes" id="UP001207930"/>
    </source>
</evidence>
<proteinExistence type="inferred from homology"/>
<reference evidence="4 5" key="1">
    <citation type="submission" date="2022-10" db="EMBL/GenBank/DDBJ databases">
        <title>Luteolibacter flavescens strain MCCC 1K03193, whole genome shotgun sequencing project.</title>
        <authorList>
            <person name="Zhao G."/>
            <person name="Shen L."/>
        </authorList>
    </citation>
    <scope>NUCLEOTIDE SEQUENCE [LARGE SCALE GENOMIC DNA]</scope>
    <source>
        <strain evidence="4 5">MCCC 1K03193</strain>
    </source>
</reference>
<dbReference type="NCBIfam" id="TIGR00129">
    <property type="entry name" value="fdhD_narQ"/>
    <property type="match status" value="1"/>
</dbReference>
<dbReference type="RefSeq" id="WP_264503455.1">
    <property type="nucleotide sequence ID" value="NZ_JAPDDS010000018.1"/>
</dbReference>
<dbReference type="InterPro" id="IPR003786">
    <property type="entry name" value="FdhD"/>
</dbReference>
<evidence type="ECO:0000256" key="1">
    <source>
        <dbReference type="ARBA" id="ARBA00022490"/>
    </source>
</evidence>
<keyword evidence="1 3" id="KW-0963">Cytoplasm</keyword>
<dbReference type="PANTHER" id="PTHR30592">
    <property type="entry name" value="FORMATE DEHYDROGENASE"/>
    <property type="match status" value="1"/>
</dbReference>
<feature type="binding site" evidence="3">
    <location>
        <begin position="240"/>
        <end position="245"/>
    </location>
    <ligand>
        <name>Mo-bis(molybdopterin guanine dinucleotide)</name>
        <dbReference type="ChEBI" id="CHEBI:60539"/>
    </ligand>
</feature>
<dbReference type="Gene3D" id="3.40.140.10">
    <property type="entry name" value="Cytidine Deaminase, domain 2"/>
    <property type="match status" value="1"/>
</dbReference>
<dbReference type="Proteomes" id="UP001207930">
    <property type="component" value="Unassembled WGS sequence"/>
</dbReference>
<dbReference type="HAMAP" id="MF_00187">
    <property type="entry name" value="FdhD"/>
    <property type="match status" value="1"/>
</dbReference>
<dbReference type="SUPFAM" id="SSF53927">
    <property type="entry name" value="Cytidine deaminase-like"/>
    <property type="match status" value="1"/>
</dbReference>
<comment type="subcellular location">
    <subcellularLocation>
        <location evidence="3">Cytoplasm</location>
    </subcellularLocation>
</comment>
<dbReference type="Pfam" id="PF02634">
    <property type="entry name" value="FdhD-NarQ"/>
    <property type="match status" value="1"/>
</dbReference>